<dbReference type="AlphaFoldDB" id="A0A5B9W147"/>
<name>A0A5B9W147_9BACT</name>
<keyword evidence="3" id="KW-1185">Reference proteome</keyword>
<dbReference type="Proteomes" id="UP000324233">
    <property type="component" value="Chromosome"/>
</dbReference>
<evidence type="ECO:0000313" key="2">
    <source>
        <dbReference type="EMBL" id="QEH34296.1"/>
    </source>
</evidence>
<gene>
    <name evidence="2" type="ORF">OJF2_28310</name>
</gene>
<evidence type="ECO:0000313" key="3">
    <source>
        <dbReference type="Proteomes" id="UP000324233"/>
    </source>
</evidence>
<reference evidence="2 3" key="1">
    <citation type="submission" date="2019-08" db="EMBL/GenBank/DDBJ databases">
        <title>Deep-cultivation of Planctomycetes and their phenomic and genomic characterization uncovers novel biology.</title>
        <authorList>
            <person name="Wiegand S."/>
            <person name="Jogler M."/>
            <person name="Boedeker C."/>
            <person name="Pinto D."/>
            <person name="Vollmers J."/>
            <person name="Rivas-Marin E."/>
            <person name="Kohn T."/>
            <person name="Peeters S.H."/>
            <person name="Heuer A."/>
            <person name="Rast P."/>
            <person name="Oberbeckmann S."/>
            <person name="Bunk B."/>
            <person name="Jeske O."/>
            <person name="Meyerdierks A."/>
            <person name="Storesund J.E."/>
            <person name="Kallscheuer N."/>
            <person name="Luecker S."/>
            <person name="Lage O.M."/>
            <person name="Pohl T."/>
            <person name="Merkel B.J."/>
            <person name="Hornburger P."/>
            <person name="Mueller R.-W."/>
            <person name="Bruemmer F."/>
            <person name="Labrenz M."/>
            <person name="Spormann A.M."/>
            <person name="Op den Camp H."/>
            <person name="Overmann J."/>
            <person name="Amann R."/>
            <person name="Jetten M.S.M."/>
            <person name="Mascher T."/>
            <person name="Medema M.H."/>
            <person name="Devos D.P."/>
            <person name="Kaster A.-K."/>
            <person name="Ovreas L."/>
            <person name="Rohde M."/>
            <person name="Galperin M.Y."/>
            <person name="Jogler C."/>
        </authorList>
    </citation>
    <scope>NUCLEOTIDE SEQUENCE [LARGE SCALE GENOMIC DNA]</scope>
    <source>
        <strain evidence="2 3">OJF2</strain>
    </source>
</reference>
<dbReference type="EMBL" id="CP042997">
    <property type="protein sequence ID" value="QEH34296.1"/>
    <property type="molecule type" value="Genomic_DNA"/>
</dbReference>
<accession>A0A5B9W147</accession>
<sequence length="54" mass="5554">MALGAGQTPTRRLAHPPVAGRQPGILAGDRLGRVANQAACEQGYRHAQLPGPAV</sequence>
<feature type="region of interest" description="Disordered" evidence="1">
    <location>
        <begin position="1"/>
        <end position="24"/>
    </location>
</feature>
<proteinExistence type="predicted"/>
<dbReference type="KEGG" id="agv:OJF2_28310"/>
<protein>
    <submittedName>
        <fullName evidence="2">Uncharacterized protein</fullName>
    </submittedName>
</protein>
<dbReference type="RefSeq" id="WP_168221784.1">
    <property type="nucleotide sequence ID" value="NZ_CP042997.1"/>
</dbReference>
<organism evidence="2 3">
    <name type="scientific">Aquisphaera giovannonii</name>
    <dbReference type="NCBI Taxonomy" id="406548"/>
    <lineage>
        <taxon>Bacteria</taxon>
        <taxon>Pseudomonadati</taxon>
        <taxon>Planctomycetota</taxon>
        <taxon>Planctomycetia</taxon>
        <taxon>Isosphaerales</taxon>
        <taxon>Isosphaeraceae</taxon>
        <taxon>Aquisphaera</taxon>
    </lineage>
</organism>
<evidence type="ECO:0000256" key="1">
    <source>
        <dbReference type="SAM" id="MobiDB-lite"/>
    </source>
</evidence>